<sequence>MFLYFVHQKITRIEWIESEEYLVLSRRLCRAFYLTPEKENIEVLALWLFINNQSQLLKKELEEMFINAEYLMELPQNSRKDSWKYIY</sequence>
<comment type="caution">
    <text evidence="1">The sequence shown here is derived from an EMBL/GenBank/DDBJ whole genome shotgun (WGS) entry which is preliminary data.</text>
</comment>
<keyword evidence="2" id="KW-1185">Reference proteome</keyword>
<dbReference type="HOGENOM" id="CLU_2478573_0_0_9"/>
<dbReference type="AlphaFoldDB" id="S0NF74"/>
<proteinExistence type="predicted"/>
<evidence type="ECO:0000313" key="2">
    <source>
        <dbReference type="Proteomes" id="UP000014136"/>
    </source>
</evidence>
<gene>
    <name evidence="1" type="ORF">OMQ_00240</name>
</gene>
<evidence type="ECO:0000313" key="1">
    <source>
        <dbReference type="EMBL" id="EOT30536.1"/>
    </source>
</evidence>
<name>S0NF74_9ENTE</name>
<accession>S0NF74</accession>
<organism evidence="1 2">
    <name type="scientific">Enterococcus saccharolyticus subsp. saccharolyticus ATCC 43076</name>
    <dbReference type="NCBI Taxonomy" id="1139996"/>
    <lineage>
        <taxon>Bacteria</taxon>
        <taxon>Bacillati</taxon>
        <taxon>Bacillota</taxon>
        <taxon>Bacilli</taxon>
        <taxon>Lactobacillales</taxon>
        <taxon>Enterococcaceae</taxon>
        <taxon>Enterococcus</taxon>
    </lineage>
</organism>
<dbReference type="STRING" id="41997.RV16_GL000429"/>
<protein>
    <submittedName>
        <fullName evidence="1">Uncharacterized protein</fullName>
    </submittedName>
</protein>
<dbReference type="EMBL" id="AHYT01000001">
    <property type="protein sequence ID" value="EOT30536.1"/>
    <property type="molecule type" value="Genomic_DNA"/>
</dbReference>
<dbReference type="RefSeq" id="WP_016174051.1">
    <property type="nucleotide sequence ID" value="NZ_KE136389.1"/>
</dbReference>
<dbReference type="PATRIC" id="fig|1139996.3.peg.231"/>
<reference evidence="1 2" key="1">
    <citation type="submission" date="2013-03" db="EMBL/GenBank/DDBJ databases">
        <title>The Genome Sequence of Enterococcus saccharolyticus ATCC_43076 (Illumina only assembly).</title>
        <authorList>
            <consortium name="The Broad Institute Genomics Platform"/>
            <consortium name="The Broad Institute Genome Sequencing Center for Infectious Disease"/>
            <person name="Earl A."/>
            <person name="Russ C."/>
            <person name="Gilmore M."/>
            <person name="Surin D."/>
            <person name="Walker B."/>
            <person name="Young S."/>
            <person name="Zeng Q."/>
            <person name="Gargeya S."/>
            <person name="Fitzgerald M."/>
            <person name="Haas B."/>
            <person name="Abouelleil A."/>
            <person name="Allen A.W."/>
            <person name="Alvarado L."/>
            <person name="Arachchi H.M."/>
            <person name="Berlin A.M."/>
            <person name="Chapman S.B."/>
            <person name="Gainer-Dewar J."/>
            <person name="Goldberg J."/>
            <person name="Griggs A."/>
            <person name="Gujja S."/>
            <person name="Hansen M."/>
            <person name="Howarth C."/>
            <person name="Imamovic A."/>
            <person name="Ireland A."/>
            <person name="Larimer J."/>
            <person name="McCowan C."/>
            <person name="Murphy C."/>
            <person name="Pearson M."/>
            <person name="Poon T.W."/>
            <person name="Priest M."/>
            <person name="Roberts A."/>
            <person name="Saif S."/>
            <person name="Shea T."/>
            <person name="Sisk P."/>
            <person name="Sykes S."/>
            <person name="Wortman J."/>
            <person name="Nusbaum C."/>
            <person name="Birren B."/>
        </authorList>
    </citation>
    <scope>NUCLEOTIDE SEQUENCE [LARGE SCALE GENOMIC DNA]</scope>
    <source>
        <strain evidence="1 2">ATCC 43076</strain>
    </source>
</reference>
<dbReference type="Proteomes" id="UP000014136">
    <property type="component" value="Unassembled WGS sequence"/>
</dbReference>